<comment type="caution">
    <text evidence="2">The sequence shown here is derived from an EMBL/GenBank/DDBJ whole genome shotgun (WGS) entry which is preliminary data.</text>
</comment>
<evidence type="ECO:0008006" key="4">
    <source>
        <dbReference type="Google" id="ProtNLM"/>
    </source>
</evidence>
<organism evidence="2 3">
    <name type="scientific">Sinomicrobium pectinilyticum</name>
    <dbReference type="NCBI Taxonomy" id="1084421"/>
    <lineage>
        <taxon>Bacteria</taxon>
        <taxon>Pseudomonadati</taxon>
        <taxon>Bacteroidota</taxon>
        <taxon>Flavobacteriia</taxon>
        <taxon>Flavobacteriales</taxon>
        <taxon>Flavobacteriaceae</taxon>
        <taxon>Sinomicrobium</taxon>
    </lineage>
</organism>
<feature type="transmembrane region" description="Helical" evidence="1">
    <location>
        <begin position="6"/>
        <end position="24"/>
    </location>
</feature>
<feature type="transmembrane region" description="Helical" evidence="1">
    <location>
        <begin position="100"/>
        <end position="117"/>
    </location>
</feature>
<gene>
    <name evidence="2" type="ORF">ED312_13405</name>
</gene>
<keyword evidence="1" id="KW-0812">Transmembrane</keyword>
<feature type="transmembrane region" description="Helical" evidence="1">
    <location>
        <begin position="202"/>
        <end position="219"/>
    </location>
</feature>
<keyword evidence="3" id="KW-1185">Reference proteome</keyword>
<proteinExistence type="predicted"/>
<feature type="transmembrane region" description="Helical" evidence="1">
    <location>
        <begin position="70"/>
        <end position="88"/>
    </location>
</feature>
<dbReference type="Proteomes" id="UP000267469">
    <property type="component" value="Unassembled WGS sequence"/>
</dbReference>
<feature type="transmembrane region" description="Helical" evidence="1">
    <location>
        <begin position="31"/>
        <end position="50"/>
    </location>
</feature>
<feature type="transmembrane region" description="Helical" evidence="1">
    <location>
        <begin position="123"/>
        <end position="141"/>
    </location>
</feature>
<protein>
    <recommendedName>
        <fullName evidence="4">Lycopene cyclase domain-containing protein</fullName>
    </recommendedName>
</protein>
<evidence type="ECO:0000313" key="2">
    <source>
        <dbReference type="EMBL" id="RNL84680.1"/>
    </source>
</evidence>
<name>A0A3N0EA43_SINP1</name>
<keyword evidence="1" id="KW-1133">Transmembrane helix</keyword>
<evidence type="ECO:0000256" key="1">
    <source>
        <dbReference type="SAM" id="Phobius"/>
    </source>
</evidence>
<reference evidence="2 3" key="1">
    <citation type="submission" date="2018-10" db="EMBL/GenBank/DDBJ databases">
        <title>Sinomicrobium pectinilyticum sp. nov., a pectinase-producing bacterium isolated from alkaline and saline soil, and emended description of the genus Sinomicrobium.</title>
        <authorList>
            <person name="Cheng B."/>
            <person name="Li C."/>
            <person name="Lai Q."/>
            <person name="Du M."/>
            <person name="Shao Z."/>
            <person name="Xu P."/>
            <person name="Yang C."/>
        </authorList>
    </citation>
    <scope>NUCLEOTIDE SEQUENCE [LARGE SCALE GENOMIC DNA]</scope>
    <source>
        <strain evidence="2 3">5DNS001</strain>
    </source>
</reference>
<sequence length="232" mass="26143">MDQYIYLFISVFLCVPWIVFFCSRPDLRRKILKTSIIGGLAGLAAEFWYFRDYWRPPSSVGLATVSPEDFLFGFFITGLAVSVYDVVFRKSISNGEQRRKRHFAFLFLTGIGALFLLSNWLGFYSIFVSSVAFIIFSIIMASIRKDLWIPLLGSGILTLLLIIPGYTVLFNLISPTYWDLYGLLSGTPYGATVLGNIPLTELLWYFSWGCMAGIAYDFASGKKKTTALNTGK</sequence>
<feature type="transmembrane region" description="Helical" evidence="1">
    <location>
        <begin position="148"/>
        <end position="173"/>
    </location>
</feature>
<dbReference type="EMBL" id="RJTM01000094">
    <property type="protein sequence ID" value="RNL84680.1"/>
    <property type="molecule type" value="Genomic_DNA"/>
</dbReference>
<accession>A0A3N0EA43</accession>
<evidence type="ECO:0000313" key="3">
    <source>
        <dbReference type="Proteomes" id="UP000267469"/>
    </source>
</evidence>
<dbReference type="AlphaFoldDB" id="A0A3N0EA43"/>
<keyword evidence="1" id="KW-0472">Membrane</keyword>